<evidence type="ECO:0000313" key="2">
    <source>
        <dbReference type="Proteomes" id="UP000054564"/>
    </source>
</evidence>
<keyword evidence="2" id="KW-1185">Reference proteome</keyword>
<gene>
    <name evidence="1" type="ORF">PSTG_06091</name>
</gene>
<accession>A0A0L0VN18</accession>
<name>A0A0L0VN18_9BASI</name>
<organism evidence="1 2">
    <name type="scientific">Puccinia striiformis f. sp. tritici PST-78</name>
    <dbReference type="NCBI Taxonomy" id="1165861"/>
    <lineage>
        <taxon>Eukaryota</taxon>
        <taxon>Fungi</taxon>
        <taxon>Dikarya</taxon>
        <taxon>Basidiomycota</taxon>
        <taxon>Pucciniomycotina</taxon>
        <taxon>Pucciniomycetes</taxon>
        <taxon>Pucciniales</taxon>
        <taxon>Pucciniaceae</taxon>
        <taxon>Puccinia</taxon>
    </lineage>
</organism>
<proteinExistence type="predicted"/>
<protein>
    <submittedName>
        <fullName evidence="1">Uncharacterized protein</fullName>
    </submittedName>
</protein>
<comment type="caution">
    <text evidence="1">The sequence shown here is derived from an EMBL/GenBank/DDBJ whole genome shotgun (WGS) entry which is preliminary data.</text>
</comment>
<sequence length="49" mass="5638">MWITCYKPRPPVNVLKWWIQQKRAGNTHGGLVHMALDVQSCPGENIEAY</sequence>
<dbReference type="Proteomes" id="UP000054564">
    <property type="component" value="Unassembled WGS sequence"/>
</dbReference>
<evidence type="ECO:0000313" key="1">
    <source>
        <dbReference type="EMBL" id="KNF00678.1"/>
    </source>
</evidence>
<reference evidence="2" key="1">
    <citation type="submission" date="2014-03" db="EMBL/GenBank/DDBJ databases">
        <title>The Genome Sequence of Puccinia striiformis f. sp. tritici PST-78.</title>
        <authorList>
            <consortium name="The Broad Institute Genome Sequencing Platform"/>
            <person name="Cuomo C."/>
            <person name="Hulbert S."/>
            <person name="Chen X."/>
            <person name="Walker B."/>
            <person name="Young S.K."/>
            <person name="Zeng Q."/>
            <person name="Gargeya S."/>
            <person name="Fitzgerald M."/>
            <person name="Haas B."/>
            <person name="Abouelleil A."/>
            <person name="Alvarado L."/>
            <person name="Arachchi H.M."/>
            <person name="Berlin A.M."/>
            <person name="Chapman S.B."/>
            <person name="Goldberg J."/>
            <person name="Griggs A."/>
            <person name="Gujja S."/>
            <person name="Hansen M."/>
            <person name="Howarth C."/>
            <person name="Imamovic A."/>
            <person name="Larimer J."/>
            <person name="McCowan C."/>
            <person name="Montmayeur A."/>
            <person name="Murphy C."/>
            <person name="Neiman D."/>
            <person name="Pearson M."/>
            <person name="Priest M."/>
            <person name="Roberts A."/>
            <person name="Saif S."/>
            <person name="Shea T."/>
            <person name="Sisk P."/>
            <person name="Sykes S."/>
            <person name="Wortman J."/>
            <person name="Nusbaum C."/>
            <person name="Birren B."/>
        </authorList>
    </citation>
    <scope>NUCLEOTIDE SEQUENCE [LARGE SCALE GENOMIC DNA]</scope>
    <source>
        <strain evidence="2">race PST-78</strain>
    </source>
</reference>
<dbReference type="AlphaFoldDB" id="A0A0L0VN18"/>
<dbReference type="EMBL" id="AJIL01000035">
    <property type="protein sequence ID" value="KNF00678.1"/>
    <property type="molecule type" value="Genomic_DNA"/>
</dbReference>